<organism evidence="2 3">
    <name type="scientific">Ancylostoma ceylanicum</name>
    <dbReference type="NCBI Taxonomy" id="53326"/>
    <lineage>
        <taxon>Eukaryota</taxon>
        <taxon>Metazoa</taxon>
        <taxon>Ecdysozoa</taxon>
        <taxon>Nematoda</taxon>
        <taxon>Chromadorea</taxon>
        <taxon>Rhabditida</taxon>
        <taxon>Rhabditina</taxon>
        <taxon>Rhabditomorpha</taxon>
        <taxon>Strongyloidea</taxon>
        <taxon>Ancylostomatidae</taxon>
        <taxon>Ancylostomatinae</taxon>
        <taxon>Ancylostoma</taxon>
    </lineage>
</organism>
<proteinExistence type="predicted"/>
<reference evidence="3" key="1">
    <citation type="journal article" date="2015" name="Nat. Genet.">
        <title>The genome and transcriptome of the zoonotic hookworm Ancylostoma ceylanicum identify infection-specific gene families.</title>
        <authorList>
            <person name="Schwarz E.M."/>
            <person name="Hu Y."/>
            <person name="Antoshechkin I."/>
            <person name="Miller M.M."/>
            <person name="Sternberg P.W."/>
            <person name="Aroian R.V."/>
        </authorList>
    </citation>
    <scope>NUCLEOTIDE SEQUENCE</scope>
    <source>
        <strain evidence="3">HY135</strain>
    </source>
</reference>
<sequence length="110" mass="12060">MPHISEILIYTYVSRSNPTLAWEQNRHGSIYGLGSRAKRSNTDGPGLATGQGDPPMPATRTCRLPGATHHAPLFRHCCSAEKDKLVFADVLIHSYMGHSCCETSEAMSYP</sequence>
<accession>A0A016TLC3</accession>
<dbReference type="AlphaFoldDB" id="A0A016TLC3"/>
<feature type="region of interest" description="Disordered" evidence="1">
    <location>
        <begin position="33"/>
        <end position="57"/>
    </location>
</feature>
<evidence type="ECO:0000313" key="2">
    <source>
        <dbReference type="EMBL" id="EYC03447.1"/>
    </source>
</evidence>
<protein>
    <submittedName>
        <fullName evidence="2">Uncharacterized protein</fullName>
    </submittedName>
</protein>
<evidence type="ECO:0000313" key="3">
    <source>
        <dbReference type="Proteomes" id="UP000024635"/>
    </source>
</evidence>
<gene>
    <name evidence="2" type="primary">Acey_s0094.g2762</name>
    <name evidence="2" type="ORF">Y032_0094g2762</name>
</gene>
<dbReference type="EMBL" id="JARK01001430">
    <property type="protein sequence ID" value="EYC03447.1"/>
    <property type="molecule type" value="Genomic_DNA"/>
</dbReference>
<keyword evidence="3" id="KW-1185">Reference proteome</keyword>
<dbReference type="Proteomes" id="UP000024635">
    <property type="component" value="Unassembled WGS sequence"/>
</dbReference>
<name>A0A016TLC3_9BILA</name>
<comment type="caution">
    <text evidence="2">The sequence shown here is derived from an EMBL/GenBank/DDBJ whole genome shotgun (WGS) entry which is preliminary data.</text>
</comment>
<evidence type="ECO:0000256" key="1">
    <source>
        <dbReference type="SAM" id="MobiDB-lite"/>
    </source>
</evidence>